<dbReference type="EMBL" id="SFCA01000071">
    <property type="protein sequence ID" value="TRT58444.1"/>
    <property type="molecule type" value="Genomic_DNA"/>
</dbReference>
<dbReference type="InterPro" id="IPR058651">
    <property type="entry name" value="HTH_VMAP-M9"/>
</dbReference>
<dbReference type="InterPro" id="IPR002182">
    <property type="entry name" value="NB-ARC"/>
</dbReference>
<feature type="repeat" description="WD" evidence="3">
    <location>
        <begin position="868"/>
        <end position="908"/>
    </location>
</feature>
<feature type="repeat" description="WD" evidence="3">
    <location>
        <begin position="1034"/>
        <end position="1075"/>
    </location>
</feature>
<dbReference type="Pfam" id="PF00931">
    <property type="entry name" value="NB-ARC"/>
    <property type="match status" value="1"/>
</dbReference>
<dbReference type="InterPro" id="IPR020472">
    <property type="entry name" value="WD40_PAC1"/>
</dbReference>
<feature type="repeat" description="WD" evidence="3">
    <location>
        <begin position="1076"/>
        <end position="1117"/>
    </location>
</feature>
<dbReference type="InterPro" id="IPR001680">
    <property type="entry name" value="WD40_rpt"/>
</dbReference>
<keyword evidence="1 3" id="KW-0853">WD repeat</keyword>
<dbReference type="Gene3D" id="2.130.10.10">
    <property type="entry name" value="YVTN repeat-like/Quinoprotein amine dehydrogenase"/>
    <property type="match status" value="7"/>
</dbReference>
<feature type="repeat" description="WD" evidence="3">
    <location>
        <begin position="616"/>
        <end position="657"/>
    </location>
</feature>
<dbReference type="PANTHER" id="PTHR19848">
    <property type="entry name" value="WD40 REPEAT PROTEIN"/>
    <property type="match status" value="1"/>
</dbReference>
<protein>
    <recommendedName>
        <fullName evidence="8">NACHT domain-containing protein</fullName>
    </recommendedName>
</protein>
<keyword evidence="2" id="KW-0677">Repeat</keyword>
<feature type="repeat" description="WD" evidence="3">
    <location>
        <begin position="784"/>
        <end position="825"/>
    </location>
</feature>
<reference evidence="6 7" key="1">
    <citation type="submission" date="2019-01" db="EMBL/GenBank/DDBJ databases">
        <title>Coherence of Microcystis species and biogeography revealed through population genomics.</title>
        <authorList>
            <person name="Perez-Carrascal O.M."/>
            <person name="Terrat Y."/>
            <person name="Giani A."/>
            <person name="Fortin N."/>
            <person name="Tromas N."/>
            <person name="Shapiro B.J."/>
        </authorList>
    </citation>
    <scope>NUCLEOTIDE SEQUENCE [LARGE SCALE GENOMIC DNA]</scope>
    <source>
        <strain evidence="6">Ma_QC_C_20070703_M131</strain>
    </source>
</reference>
<evidence type="ECO:0000256" key="3">
    <source>
        <dbReference type="PROSITE-ProRule" id="PRU00221"/>
    </source>
</evidence>
<dbReference type="Gene3D" id="3.40.50.300">
    <property type="entry name" value="P-loop containing nucleotide triphosphate hydrolases"/>
    <property type="match status" value="1"/>
</dbReference>
<name>A0A551YBV0_MICAE</name>
<feature type="repeat" description="WD" evidence="3">
    <location>
        <begin position="658"/>
        <end position="699"/>
    </location>
</feature>
<dbReference type="PROSITE" id="PS50294">
    <property type="entry name" value="WD_REPEATS_REGION"/>
    <property type="match status" value="11"/>
</dbReference>
<evidence type="ECO:0000313" key="6">
    <source>
        <dbReference type="EMBL" id="TRT58444.1"/>
    </source>
</evidence>
<dbReference type="SUPFAM" id="SSF50978">
    <property type="entry name" value="WD40 repeat-like"/>
    <property type="match status" value="2"/>
</dbReference>
<feature type="repeat" description="WD" evidence="3">
    <location>
        <begin position="950"/>
        <end position="991"/>
    </location>
</feature>
<evidence type="ECO:0000259" key="4">
    <source>
        <dbReference type="Pfam" id="PF00931"/>
    </source>
</evidence>
<evidence type="ECO:0000256" key="1">
    <source>
        <dbReference type="ARBA" id="ARBA00022574"/>
    </source>
</evidence>
<feature type="repeat" description="WD" evidence="3">
    <location>
        <begin position="826"/>
        <end position="867"/>
    </location>
</feature>
<dbReference type="AlphaFoldDB" id="A0A551YBV0"/>
<feature type="repeat" description="WD" evidence="3">
    <location>
        <begin position="908"/>
        <end position="949"/>
    </location>
</feature>
<proteinExistence type="predicted"/>
<dbReference type="CDD" id="cd00200">
    <property type="entry name" value="WD40"/>
    <property type="match status" value="2"/>
</dbReference>
<sequence length="1192" mass="133874">MNLEEALGLAENLIFQRSGQHLSDLERLIFQASWTENRLSYEEIAKTYKYSPNYLKQDVGPKLWNRLSEACGEKVKKNNFRSVLERHKAKFLDITPIKDSDKPILPTYPLSQPKLGQDWGEAPEISVFYDRQEEIATLKQWIIGERVRLVALFGIAGIGKTYLSIQLAKEIQGDFDWVIWRSLSQVMSMRKLLLDILSIIDQDQENKVLVSVDDQISLLIEHFRQQRCLVILDNCESIMSSGVQVGSYQDGFQEYENFFKRIGESSHQSTLVITSREKQKEVSLMQGETLPVRSLELNGLSVPASLKLIQLKGCDSQSQSDSLMLIEKYGGNPLILKLVCGIIKDLFNCNVSSFLQEETFFVDEISNLFEEQFIRLSDLEQNILYRIALNQESLLIDDLKAEIFPSISQQNLLITLKYLTQRCLIEKYQNKFSLHPSIREYLIYRLINQITREIETAEINLLNRYALLNIQGKENIRKSQIRLTIKPLVENLLCIYQTEEKLTERFKEILRTWQEHNPQKLGYVAGNIINIFGYLNIDLTGYDFSHLTLWSSYLQDTHLHQVNLAYSDLSKCVFAKQITSILSIALSPDGQILATGDVNGEIHFWQVADNQLLLSCKGHTEWVHAVAFSPDGKMLSSASSDQTVKLWSVEDGSCLYTFLGNNCRIYTVAFSPDGKILASGGNDYNITLRSVDTGECLQTLNGHENTVWSIAFSKNGKMIVSGSEDHTLKLWDTETGQCLQTFSGHRQWVRSVAFSPDGQRLASGSGDRTVKIWEINQGQCIFTLEGHTERIRSVAFSPQGNLLASGAGDHTIRIWDVEEGKCLKTIHGHNNRLTSVLFSSDGTILVSGGEDRAIRFWEVNTGQCWKTWQGYGSWIQSVAFSPDGKTLASSETRTVRLWKIETGRWSKLEGHKGWVSSIAYSPDGTLLATGSSDYSVRLWDTKTGQCLKTLLGHTRWIRTITFSPDGLTLASCSGDATIKLWDITTGHCRKTLRGHTGCLWSIQFSPDGLTLVSGGEDKTVKLWGVETGECLTTFTGHGSWVLAVAFSPEGNLIGSGSCDSKIKLWNVQSGKCLATLQGHDSWIQTIAFNPQGDILASGSCDHTIKLWDMPSGRDLATLTGHEKWVLSVAFSPDGQLLASGGQDETIKLWDLKTGRCCKTIRTERPYEGMSIAMVQGLTEAQKNTLKFLGASD</sequence>
<dbReference type="Pfam" id="PF00400">
    <property type="entry name" value="WD40"/>
    <property type="match status" value="9"/>
</dbReference>
<evidence type="ECO:0000256" key="2">
    <source>
        <dbReference type="ARBA" id="ARBA00022737"/>
    </source>
</evidence>
<dbReference type="InterPro" id="IPR015943">
    <property type="entry name" value="WD40/YVTN_repeat-like_dom_sf"/>
</dbReference>
<dbReference type="GO" id="GO:0043531">
    <property type="term" value="F:ADP binding"/>
    <property type="evidence" value="ECO:0007669"/>
    <property type="project" value="InterPro"/>
</dbReference>
<dbReference type="Pfam" id="PF26355">
    <property type="entry name" value="HTH_VMAP-M9"/>
    <property type="match status" value="1"/>
</dbReference>
<feature type="repeat" description="WD" evidence="3">
    <location>
        <begin position="700"/>
        <end position="741"/>
    </location>
</feature>
<dbReference type="Pfam" id="PF25173">
    <property type="entry name" value="Beta-prop_WDR3_1st"/>
    <property type="match status" value="1"/>
</dbReference>
<feature type="domain" description="NB-ARC" evidence="4">
    <location>
        <begin position="132"/>
        <end position="234"/>
    </location>
</feature>
<dbReference type="InterPro" id="IPR036322">
    <property type="entry name" value="WD40_repeat_dom_sf"/>
</dbReference>
<feature type="repeat" description="WD" evidence="3">
    <location>
        <begin position="574"/>
        <end position="615"/>
    </location>
</feature>
<evidence type="ECO:0008006" key="8">
    <source>
        <dbReference type="Google" id="ProtNLM"/>
    </source>
</evidence>
<dbReference type="InterPro" id="IPR027417">
    <property type="entry name" value="P-loop_NTPase"/>
</dbReference>
<dbReference type="InterPro" id="IPR019775">
    <property type="entry name" value="WD40_repeat_CS"/>
</dbReference>
<accession>A0A551YBV0</accession>
<dbReference type="PROSITE" id="PS00678">
    <property type="entry name" value="WD_REPEATS_1"/>
    <property type="match status" value="9"/>
</dbReference>
<feature type="repeat" description="WD" evidence="3">
    <location>
        <begin position="992"/>
        <end position="1033"/>
    </location>
</feature>
<feature type="repeat" description="WD" evidence="3">
    <location>
        <begin position="1118"/>
        <end position="1159"/>
    </location>
</feature>
<comment type="caution">
    <text evidence="6">The sequence shown here is derived from an EMBL/GenBank/DDBJ whole genome shotgun (WGS) entry which is preliminary data.</text>
</comment>
<dbReference type="PRINTS" id="PR00364">
    <property type="entry name" value="DISEASERSIST"/>
</dbReference>
<dbReference type="PANTHER" id="PTHR19848:SF8">
    <property type="entry name" value="F-BOX AND WD REPEAT DOMAIN CONTAINING 7"/>
    <property type="match status" value="1"/>
</dbReference>
<dbReference type="PROSITE" id="PS50082">
    <property type="entry name" value="WD_REPEATS_2"/>
    <property type="match status" value="14"/>
</dbReference>
<dbReference type="Proteomes" id="UP000316443">
    <property type="component" value="Unassembled WGS sequence"/>
</dbReference>
<dbReference type="PRINTS" id="PR00320">
    <property type="entry name" value="GPROTEINBRPT"/>
</dbReference>
<feature type="repeat" description="WD" evidence="3">
    <location>
        <begin position="742"/>
        <end position="783"/>
    </location>
</feature>
<evidence type="ECO:0000313" key="7">
    <source>
        <dbReference type="Proteomes" id="UP000316443"/>
    </source>
</evidence>
<dbReference type="PROSITE" id="PS50231">
    <property type="entry name" value="RICIN_B_LECTIN"/>
    <property type="match status" value="1"/>
</dbReference>
<dbReference type="SMART" id="SM00320">
    <property type="entry name" value="WD40"/>
    <property type="match status" value="14"/>
</dbReference>
<evidence type="ECO:0000259" key="5">
    <source>
        <dbReference type="Pfam" id="PF26355"/>
    </source>
</evidence>
<gene>
    <name evidence="6" type="ORF">EWV85_05995</name>
</gene>
<feature type="domain" description="vWA-MoxR associated protein N-terminal HTH" evidence="5">
    <location>
        <begin position="1"/>
        <end position="87"/>
    </location>
</feature>
<organism evidence="6 7">
    <name type="scientific">Microcystis aeruginosa Ma_QC_C_20070703_M131</name>
    <dbReference type="NCBI Taxonomy" id="2486263"/>
    <lineage>
        <taxon>Bacteria</taxon>
        <taxon>Bacillati</taxon>
        <taxon>Cyanobacteriota</taxon>
        <taxon>Cyanophyceae</taxon>
        <taxon>Oscillatoriophycideae</taxon>
        <taxon>Chroococcales</taxon>
        <taxon>Microcystaceae</taxon>
        <taxon>Microcystis</taxon>
    </lineage>
</organism>
<dbReference type="SUPFAM" id="SSF52540">
    <property type="entry name" value="P-loop containing nucleoside triphosphate hydrolases"/>
    <property type="match status" value="1"/>
</dbReference>